<reference evidence="2" key="1">
    <citation type="journal article" date="2023" name="GigaByte">
        <title>Genome assembly of the bearded iris, Iris pallida Lam.</title>
        <authorList>
            <person name="Bruccoleri R.E."/>
            <person name="Oakeley E.J."/>
            <person name="Faust A.M.E."/>
            <person name="Altorfer M."/>
            <person name="Dessus-Babus S."/>
            <person name="Burckhardt D."/>
            <person name="Oertli M."/>
            <person name="Naumann U."/>
            <person name="Petersen F."/>
            <person name="Wong J."/>
        </authorList>
    </citation>
    <scope>NUCLEOTIDE SEQUENCE</scope>
    <source>
        <strain evidence="2">GSM-AAB239-AS_SAM_17_03QT</strain>
    </source>
</reference>
<dbReference type="Proteomes" id="UP001140949">
    <property type="component" value="Unassembled WGS sequence"/>
</dbReference>
<dbReference type="GO" id="GO:0016628">
    <property type="term" value="F:oxidoreductase activity, acting on the CH-CH group of donors, NAD or NADP as acceptor"/>
    <property type="evidence" value="ECO:0007669"/>
    <property type="project" value="TreeGrafter"/>
</dbReference>
<sequence length="329" mass="38614">MRVTYTPARGTLRELAQAYTDSFAPRDGDPKKVPDFVETIVYTPNTAVLMTGRYASEEEARRRGNVINGVGWWFKPWFYQHAETALGRRGEFVEYVLTREYYHRHTRALFWEMKLILPFGDRWWCRWLLGWAMPPKISLLKVTQGEAVRRYYHDMHVIQDMLLPQHKVADALEFLHTEMEVYPIWLCPHRVFKYPMKTMIHPEAGFELNQRQGDTSFAQMFSDIGVYYAPGPVLRGEAFDGSGAVRRLEEWLIRNHGFQPQYSVSELTETNFWRMFDAAHYERCRKKYGAVGTFMDVYYKCKKGKKTEEEVREAEAAAVAEMANAEKND</sequence>
<evidence type="ECO:0000313" key="2">
    <source>
        <dbReference type="EMBL" id="KAJ6803784.1"/>
    </source>
</evidence>
<protein>
    <submittedName>
        <fullName evidence="2">Delta(24)-sterol reductase-like</fullName>
    </submittedName>
</protein>
<dbReference type="PANTHER" id="PTHR10801:SF0">
    <property type="entry name" value="DELTA(24)-STEROL REDUCTASE"/>
    <property type="match status" value="1"/>
</dbReference>
<dbReference type="AlphaFoldDB" id="A0AAX6EID7"/>
<keyword evidence="3" id="KW-1185">Reference proteome</keyword>
<comment type="caution">
    <text evidence="2">The sequence shown here is derived from an EMBL/GenBank/DDBJ whole genome shotgun (WGS) entry which is preliminary data.</text>
</comment>
<gene>
    <name evidence="2" type="ORF">M6B38_188410</name>
</gene>
<dbReference type="GO" id="GO:0005737">
    <property type="term" value="C:cytoplasm"/>
    <property type="evidence" value="ECO:0007669"/>
    <property type="project" value="TreeGrafter"/>
</dbReference>
<keyword evidence="1" id="KW-0560">Oxidoreductase</keyword>
<dbReference type="InterPro" id="IPR040165">
    <property type="entry name" value="Diminuto-like"/>
</dbReference>
<name>A0AAX6EID7_IRIPA</name>
<accession>A0AAX6EID7</accession>
<evidence type="ECO:0000313" key="3">
    <source>
        <dbReference type="Proteomes" id="UP001140949"/>
    </source>
</evidence>
<dbReference type="EMBL" id="JANAVB010036308">
    <property type="protein sequence ID" value="KAJ6803784.1"/>
    <property type="molecule type" value="Genomic_DNA"/>
</dbReference>
<dbReference type="GO" id="GO:0016020">
    <property type="term" value="C:membrane"/>
    <property type="evidence" value="ECO:0007669"/>
    <property type="project" value="TreeGrafter"/>
</dbReference>
<dbReference type="PANTHER" id="PTHR10801">
    <property type="entry name" value="24-DEHYDROCHOLESTEROL REDUCTASE"/>
    <property type="match status" value="1"/>
</dbReference>
<evidence type="ECO:0000256" key="1">
    <source>
        <dbReference type="ARBA" id="ARBA00023002"/>
    </source>
</evidence>
<dbReference type="GO" id="GO:0008202">
    <property type="term" value="P:steroid metabolic process"/>
    <property type="evidence" value="ECO:0007669"/>
    <property type="project" value="TreeGrafter"/>
</dbReference>
<reference evidence="2" key="2">
    <citation type="submission" date="2023-04" db="EMBL/GenBank/DDBJ databases">
        <authorList>
            <person name="Bruccoleri R.E."/>
            <person name="Oakeley E.J."/>
            <person name="Faust A.-M."/>
            <person name="Dessus-Babus S."/>
            <person name="Altorfer M."/>
            <person name="Burckhardt D."/>
            <person name="Oertli M."/>
            <person name="Naumann U."/>
            <person name="Petersen F."/>
            <person name="Wong J."/>
        </authorList>
    </citation>
    <scope>NUCLEOTIDE SEQUENCE</scope>
    <source>
        <strain evidence="2">GSM-AAB239-AS_SAM_17_03QT</strain>
        <tissue evidence="2">Leaf</tissue>
    </source>
</reference>
<organism evidence="2 3">
    <name type="scientific">Iris pallida</name>
    <name type="common">Sweet iris</name>
    <dbReference type="NCBI Taxonomy" id="29817"/>
    <lineage>
        <taxon>Eukaryota</taxon>
        <taxon>Viridiplantae</taxon>
        <taxon>Streptophyta</taxon>
        <taxon>Embryophyta</taxon>
        <taxon>Tracheophyta</taxon>
        <taxon>Spermatophyta</taxon>
        <taxon>Magnoliopsida</taxon>
        <taxon>Liliopsida</taxon>
        <taxon>Asparagales</taxon>
        <taxon>Iridaceae</taxon>
        <taxon>Iridoideae</taxon>
        <taxon>Irideae</taxon>
        <taxon>Iris</taxon>
    </lineage>
</organism>
<proteinExistence type="predicted"/>